<dbReference type="Proteomes" id="UP000472320">
    <property type="component" value="Unassembled WGS sequence"/>
</dbReference>
<gene>
    <name evidence="3" type="ORF">GM658_07625</name>
</gene>
<dbReference type="Gene3D" id="1.20.5.1230">
    <property type="entry name" value="Apolipoprotein A-I"/>
    <property type="match status" value="1"/>
</dbReference>
<reference evidence="3 4" key="1">
    <citation type="submission" date="2019-11" db="EMBL/GenBank/DDBJ databases">
        <title>Type strains purchased from KCTC, JCM and DSMZ.</title>
        <authorList>
            <person name="Lu H."/>
        </authorList>
    </citation>
    <scope>NUCLEOTIDE SEQUENCE [LARGE SCALE GENOMIC DNA]</scope>
    <source>
        <strain evidence="3 4">JCM 31587</strain>
    </source>
</reference>
<evidence type="ECO:0000256" key="2">
    <source>
        <dbReference type="SAM" id="Phobius"/>
    </source>
</evidence>
<dbReference type="EMBL" id="WNKX01000004">
    <property type="protein sequence ID" value="MTW10471.1"/>
    <property type="molecule type" value="Genomic_DNA"/>
</dbReference>
<keyword evidence="2" id="KW-0812">Transmembrane</keyword>
<dbReference type="AlphaFoldDB" id="A0A6L6QE95"/>
<feature type="transmembrane region" description="Helical" evidence="2">
    <location>
        <begin position="125"/>
        <end position="141"/>
    </location>
</feature>
<keyword evidence="2" id="KW-0472">Membrane</keyword>
<evidence type="ECO:0000313" key="4">
    <source>
        <dbReference type="Proteomes" id="UP000472320"/>
    </source>
</evidence>
<protein>
    <submittedName>
        <fullName evidence="3">Uncharacterized protein</fullName>
    </submittedName>
</protein>
<keyword evidence="2" id="KW-1133">Transmembrane helix</keyword>
<keyword evidence="1" id="KW-0175">Coiled coil</keyword>
<dbReference type="RefSeq" id="WP_155453401.1">
    <property type="nucleotide sequence ID" value="NZ_WNKX01000004.1"/>
</dbReference>
<sequence>MELPNAAPDSEHEDHEARIVKLEKHVQDLSTGLQSLSQQLTVEMAALKVWFSEKLDQRLEEWRKENERKLEDWRKENDRKLEDWRKENDHKLEDWRKENDHKLEDWRQGLDQKLDGLRKDTDRKLMWMIGLAVALLVGLYFR</sequence>
<comment type="caution">
    <text evidence="3">The sequence shown here is derived from an EMBL/GenBank/DDBJ whole genome shotgun (WGS) entry which is preliminary data.</text>
</comment>
<evidence type="ECO:0000313" key="3">
    <source>
        <dbReference type="EMBL" id="MTW10471.1"/>
    </source>
</evidence>
<name>A0A6L6QE95_9BURK</name>
<organism evidence="3 4">
    <name type="scientific">Massilia eburnea</name>
    <dbReference type="NCBI Taxonomy" id="1776165"/>
    <lineage>
        <taxon>Bacteria</taxon>
        <taxon>Pseudomonadati</taxon>
        <taxon>Pseudomonadota</taxon>
        <taxon>Betaproteobacteria</taxon>
        <taxon>Burkholderiales</taxon>
        <taxon>Oxalobacteraceae</taxon>
        <taxon>Telluria group</taxon>
        <taxon>Massilia</taxon>
    </lineage>
</organism>
<evidence type="ECO:0000256" key="1">
    <source>
        <dbReference type="SAM" id="Coils"/>
    </source>
</evidence>
<feature type="coiled-coil region" evidence="1">
    <location>
        <begin position="19"/>
        <end position="83"/>
    </location>
</feature>
<dbReference type="SUPFAM" id="SSF47162">
    <property type="entry name" value="Apolipoprotein"/>
    <property type="match status" value="1"/>
</dbReference>
<keyword evidence="4" id="KW-1185">Reference proteome</keyword>
<proteinExistence type="predicted"/>
<accession>A0A6L6QE95</accession>